<keyword evidence="3" id="KW-0472">Membrane</keyword>
<dbReference type="Gene3D" id="1.10.287.470">
    <property type="entry name" value="Helix hairpin bin"/>
    <property type="match status" value="2"/>
</dbReference>
<dbReference type="InterPro" id="IPR050739">
    <property type="entry name" value="MFP"/>
</dbReference>
<dbReference type="Gene3D" id="2.40.30.170">
    <property type="match status" value="1"/>
</dbReference>
<dbReference type="Gene3D" id="2.40.50.100">
    <property type="match status" value="1"/>
</dbReference>
<evidence type="ECO:0000256" key="2">
    <source>
        <dbReference type="SAM" id="MobiDB-lite"/>
    </source>
</evidence>
<keyword evidence="3" id="KW-0812">Transmembrane</keyword>
<dbReference type="EMBL" id="BMCT01000008">
    <property type="protein sequence ID" value="GGF81346.1"/>
    <property type="molecule type" value="Genomic_DNA"/>
</dbReference>
<keyword evidence="3" id="KW-1133">Transmembrane helix</keyword>
<evidence type="ECO:0000313" key="7">
    <source>
        <dbReference type="Proteomes" id="UP000606044"/>
    </source>
</evidence>
<evidence type="ECO:0000259" key="4">
    <source>
        <dbReference type="Pfam" id="PF25876"/>
    </source>
</evidence>
<sequence length="448" mass="46635">MTEPFGQASDPQPDALTGVEGEEQPPPLFSLISFPVPGASAPLAKNKLMSATGKTPSDPASSPSSSEPTRLRVAEAPARDTRADAPAPAASAEKPRGRKRLILGAVAVVAIAGVAVWGYHYWTVGRFMVSTDNAYVGADIALVAPKISGYIASAPLVANRHVNAGDLLVKLDDSDYRVAVDQASAKVATQDATIARLGKQVAAQQATIEQTRAQQKSAEADEARTGADFARTQKLATNAFASQQSLDLARADRDKAAAATVAAQAAVASAIANLDVVQAQKAEAEGSRKELVAALAKAQLDLDATQIRAPFSGIIGNKAVEVGDYVTAGKRLAALVPDNGSYVDANFKETQIRDLRPGQKVELSLDTDPAHPITGTVESIAPAAGQVFSLLPPENATGNFTKIVQRVPVRVRVPADALASGVFRPGLSVIATVDTRSDSQPSRTAEAR</sequence>
<name>A0A917CA51_9HYPH</name>
<proteinExistence type="predicted"/>
<dbReference type="PANTHER" id="PTHR30386:SF24">
    <property type="entry name" value="MULTIDRUG RESISTANCE EFFLUX PUMP"/>
    <property type="match status" value="1"/>
</dbReference>
<feature type="compositionally biased region" description="Low complexity" evidence="2">
    <location>
        <begin position="56"/>
        <end position="68"/>
    </location>
</feature>
<keyword evidence="1" id="KW-0175">Coiled coil</keyword>
<feature type="transmembrane region" description="Helical" evidence="3">
    <location>
        <begin position="101"/>
        <end position="122"/>
    </location>
</feature>
<feature type="region of interest" description="Disordered" evidence="2">
    <location>
        <begin position="45"/>
        <end position="94"/>
    </location>
</feature>
<evidence type="ECO:0000313" key="6">
    <source>
        <dbReference type="EMBL" id="GGF81346.1"/>
    </source>
</evidence>
<keyword evidence="7" id="KW-1185">Reference proteome</keyword>
<comment type="caution">
    <text evidence="6">The sequence shown here is derived from an EMBL/GenBank/DDBJ whole genome shotgun (WGS) entry which is preliminary data.</text>
</comment>
<evidence type="ECO:0000256" key="1">
    <source>
        <dbReference type="SAM" id="Coils"/>
    </source>
</evidence>
<dbReference type="GO" id="GO:0055085">
    <property type="term" value="P:transmembrane transport"/>
    <property type="evidence" value="ECO:0007669"/>
    <property type="project" value="InterPro"/>
</dbReference>
<dbReference type="InterPro" id="IPR058624">
    <property type="entry name" value="MdtA-like_HH"/>
</dbReference>
<reference evidence="6" key="1">
    <citation type="journal article" date="2014" name="Int. J. Syst. Evol. Microbiol.">
        <title>Complete genome sequence of Corynebacterium casei LMG S-19264T (=DSM 44701T), isolated from a smear-ripened cheese.</title>
        <authorList>
            <consortium name="US DOE Joint Genome Institute (JGI-PGF)"/>
            <person name="Walter F."/>
            <person name="Albersmeier A."/>
            <person name="Kalinowski J."/>
            <person name="Ruckert C."/>
        </authorList>
    </citation>
    <scope>NUCLEOTIDE SEQUENCE</scope>
    <source>
        <strain evidence="6">CCM 7897</strain>
    </source>
</reference>
<dbReference type="Pfam" id="PF25876">
    <property type="entry name" value="HH_MFP_RND"/>
    <property type="match status" value="1"/>
</dbReference>
<dbReference type="AlphaFoldDB" id="A0A917CA51"/>
<dbReference type="Proteomes" id="UP000606044">
    <property type="component" value="Unassembled WGS sequence"/>
</dbReference>
<reference evidence="6" key="2">
    <citation type="submission" date="2020-09" db="EMBL/GenBank/DDBJ databases">
        <authorList>
            <person name="Sun Q."/>
            <person name="Sedlacek I."/>
        </authorList>
    </citation>
    <scope>NUCLEOTIDE SEQUENCE</scope>
    <source>
        <strain evidence="6">CCM 7897</strain>
    </source>
</reference>
<evidence type="ECO:0000256" key="3">
    <source>
        <dbReference type="SAM" id="Phobius"/>
    </source>
</evidence>
<evidence type="ECO:0000259" key="5">
    <source>
        <dbReference type="Pfam" id="PF25917"/>
    </source>
</evidence>
<dbReference type="SUPFAM" id="SSF111369">
    <property type="entry name" value="HlyD-like secretion proteins"/>
    <property type="match status" value="2"/>
</dbReference>
<dbReference type="PANTHER" id="PTHR30386">
    <property type="entry name" value="MEMBRANE FUSION SUBUNIT OF EMRAB-TOLC MULTIDRUG EFFLUX PUMP"/>
    <property type="match status" value="1"/>
</dbReference>
<dbReference type="Pfam" id="PF25917">
    <property type="entry name" value="BSH_RND"/>
    <property type="match status" value="1"/>
</dbReference>
<accession>A0A917CA51</accession>
<feature type="domain" description="Multidrug resistance protein MdtA-like alpha-helical hairpin" evidence="4">
    <location>
        <begin position="209"/>
        <end position="275"/>
    </location>
</feature>
<dbReference type="InterPro" id="IPR058625">
    <property type="entry name" value="MdtA-like_BSH"/>
</dbReference>
<feature type="compositionally biased region" description="Basic and acidic residues" evidence="2">
    <location>
        <begin position="69"/>
        <end position="83"/>
    </location>
</feature>
<protein>
    <submittedName>
        <fullName evidence="6">Hemolysin D</fullName>
    </submittedName>
</protein>
<gene>
    <name evidence="6" type="ORF">GCM10007301_46850</name>
</gene>
<organism evidence="6 7">
    <name type="scientific">Azorhizobium oxalatiphilum</name>
    <dbReference type="NCBI Taxonomy" id="980631"/>
    <lineage>
        <taxon>Bacteria</taxon>
        <taxon>Pseudomonadati</taxon>
        <taxon>Pseudomonadota</taxon>
        <taxon>Alphaproteobacteria</taxon>
        <taxon>Hyphomicrobiales</taxon>
        <taxon>Xanthobacteraceae</taxon>
        <taxon>Azorhizobium</taxon>
    </lineage>
</organism>
<feature type="domain" description="Multidrug resistance protein MdtA-like barrel-sandwich hybrid" evidence="5">
    <location>
        <begin position="141"/>
        <end position="336"/>
    </location>
</feature>
<feature type="region of interest" description="Disordered" evidence="2">
    <location>
        <begin position="1"/>
        <end position="33"/>
    </location>
</feature>
<feature type="coiled-coil region" evidence="1">
    <location>
        <begin position="194"/>
        <end position="221"/>
    </location>
</feature>